<dbReference type="PANTHER" id="PTHR24305">
    <property type="entry name" value="CYTOCHROME P450"/>
    <property type="match status" value="1"/>
</dbReference>
<protein>
    <recommendedName>
        <fullName evidence="8">Ig-like domain-containing protein</fullName>
    </recommendedName>
</protein>
<sequence length="548" mass="62025">IYLARPLWLKLDTIKAPIQNLLHVVKSPAHLYRGYPAMDTTNLSEAKPTGPALLLVIIGVLLYSTLSPFLYETFSHLRRIPGPLAARLSRFWYLSRVSTGRFHFTSIDLHQKYGSIVRIAPRQYSLSDPSVVKQIYGIGHGFPKSEWYHASSVPNAEWKDLFTDLDSTRHAANRRVVANLYSATALRDMEPNVEECINQYVAKLERMAETGEQFNLQFWMQCYAFDVICQITLGERYGFLDTGRDNGDIFSSLHAYLKYCALVGIEHEWHNIGWWILNQLPASGLAKVAQFTIQALVKNRSTYEKQDVVSRNTRKDFLAKLLRLQEADPRKFPDSAVFTTCITNIGAGSDTTSISLCAVLDYLVLDEICLEKLRNEVDAKFAELGNPEHLPFKDTQAMPYFQACIKEALRLHPATGLPLARTVPEGGATLSGTFFPAGSTVGINAWVIQRDKSVFGADANAYRPERWLISDKAALSNMEKNWMPFGAGSRTCIGKNISLLEMNKLVPSLIRRFDFKRQTTGEMKHENFWFVKQMNLEYKVAARKSVSM</sequence>
<dbReference type="EMBL" id="CABFNS010001040">
    <property type="protein sequence ID" value="VUC37777.1"/>
    <property type="molecule type" value="Genomic_DNA"/>
</dbReference>
<evidence type="ECO:0000313" key="7">
    <source>
        <dbReference type="Proteomes" id="UP000766486"/>
    </source>
</evidence>
<feature type="non-terminal residue" evidence="6">
    <location>
        <position position="1"/>
    </location>
</feature>
<keyword evidence="3 5" id="KW-0479">Metal-binding</keyword>
<dbReference type="InterPro" id="IPR017972">
    <property type="entry name" value="Cyt_P450_CS"/>
</dbReference>
<dbReference type="Gene3D" id="1.10.630.10">
    <property type="entry name" value="Cytochrome P450"/>
    <property type="match status" value="1"/>
</dbReference>
<keyword evidence="2 5" id="KW-0349">Heme</keyword>
<evidence type="ECO:0000256" key="1">
    <source>
        <dbReference type="ARBA" id="ARBA00001971"/>
    </source>
</evidence>
<dbReference type="PROSITE" id="PS00086">
    <property type="entry name" value="CYTOCHROME_P450"/>
    <property type="match status" value="1"/>
</dbReference>
<dbReference type="PRINTS" id="PR00385">
    <property type="entry name" value="P450"/>
</dbReference>
<dbReference type="CDD" id="cd11060">
    <property type="entry name" value="CYP57A1-like"/>
    <property type="match status" value="1"/>
</dbReference>
<evidence type="ECO:0000256" key="5">
    <source>
        <dbReference type="RuleBase" id="RU000461"/>
    </source>
</evidence>
<reference evidence="6 7" key="1">
    <citation type="submission" date="2019-06" db="EMBL/GenBank/DDBJ databases">
        <authorList>
            <person name="Broberg M."/>
        </authorList>
    </citation>
    <scope>NUCLEOTIDE SEQUENCE [LARGE SCALE GENOMIC DNA]</scope>
</reference>
<accession>A0ABY6V5H3</accession>
<dbReference type="Proteomes" id="UP000766486">
    <property type="component" value="Unassembled WGS sequence"/>
</dbReference>
<dbReference type="InterPro" id="IPR002401">
    <property type="entry name" value="Cyt_P450_E_grp-I"/>
</dbReference>
<name>A0ABY6V5H3_BIOOC</name>
<evidence type="ECO:0000256" key="3">
    <source>
        <dbReference type="ARBA" id="ARBA00022723"/>
    </source>
</evidence>
<dbReference type="SUPFAM" id="SSF48264">
    <property type="entry name" value="Cytochrome P450"/>
    <property type="match status" value="1"/>
</dbReference>
<comment type="caution">
    <text evidence="6">The sequence shown here is derived from an EMBL/GenBank/DDBJ whole genome shotgun (WGS) entry which is preliminary data.</text>
</comment>
<dbReference type="PANTHER" id="PTHR24305:SF190">
    <property type="entry name" value="P450, PUTATIVE (EUROFUNG)-RELATED"/>
    <property type="match status" value="1"/>
</dbReference>
<keyword evidence="4 5" id="KW-0408">Iron</keyword>
<organism evidence="6 7">
    <name type="scientific">Bionectria ochroleuca</name>
    <name type="common">Gliocladium roseum</name>
    <dbReference type="NCBI Taxonomy" id="29856"/>
    <lineage>
        <taxon>Eukaryota</taxon>
        <taxon>Fungi</taxon>
        <taxon>Dikarya</taxon>
        <taxon>Ascomycota</taxon>
        <taxon>Pezizomycotina</taxon>
        <taxon>Sordariomycetes</taxon>
        <taxon>Hypocreomycetidae</taxon>
        <taxon>Hypocreales</taxon>
        <taxon>Bionectriaceae</taxon>
        <taxon>Clonostachys</taxon>
    </lineage>
</organism>
<proteinExistence type="inferred from homology"/>
<keyword evidence="5" id="KW-0560">Oxidoreductase</keyword>
<dbReference type="InterPro" id="IPR050121">
    <property type="entry name" value="Cytochrome_P450_monoxygenase"/>
</dbReference>
<comment type="similarity">
    <text evidence="5">Belongs to the cytochrome P450 family.</text>
</comment>
<keyword evidence="5" id="KW-0503">Monooxygenase</keyword>
<dbReference type="InterPro" id="IPR001128">
    <property type="entry name" value="Cyt_P450"/>
</dbReference>
<evidence type="ECO:0008006" key="8">
    <source>
        <dbReference type="Google" id="ProtNLM"/>
    </source>
</evidence>
<gene>
    <name evidence="6" type="ORF">CLO192961_LOCUS482977</name>
</gene>
<evidence type="ECO:0000256" key="4">
    <source>
        <dbReference type="ARBA" id="ARBA00023004"/>
    </source>
</evidence>
<evidence type="ECO:0000256" key="2">
    <source>
        <dbReference type="ARBA" id="ARBA00022617"/>
    </source>
</evidence>
<evidence type="ECO:0000313" key="6">
    <source>
        <dbReference type="EMBL" id="VUC37777.1"/>
    </source>
</evidence>
<dbReference type="PRINTS" id="PR00463">
    <property type="entry name" value="EP450I"/>
</dbReference>
<keyword evidence="7" id="KW-1185">Reference proteome</keyword>
<dbReference type="Pfam" id="PF00067">
    <property type="entry name" value="p450"/>
    <property type="match status" value="1"/>
</dbReference>
<dbReference type="InterPro" id="IPR036396">
    <property type="entry name" value="Cyt_P450_sf"/>
</dbReference>
<comment type="cofactor">
    <cofactor evidence="1">
        <name>heme</name>
        <dbReference type="ChEBI" id="CHEBI:30413"/>
    </cofactor>
</comment>